<dbReference type="InterPro" id="IPR039618">
    <property type="entry name" value="CLE9-13"/>
</dbReference>
<evidence type="ECO:0000256" key="6">
    <source>
        <dbReference type="SAM" id="SignalP"/>
    </source>
</evidence>
<dbReference type="PANTHER" id="PTHR34359">
    <property type="entry name" value="CLAVATA3/ESR (CLE)-RELATED PROTEIN 10"/>
    <property type="match status" value="1"/>
</dbReference>
<organism evidence="7 8">
    <name type="scientific">Buddleja alternifolia</name>
    <dbReference type="NCBI Taxonomy" id="168488"/>
    <lineage>
        <taxon>Eukaryota</taxon>
        <taxon>Viridiplantae</taxon>
        <taxon>Streptophyta</taxon>
        <taxon>Embryophyta</taxon>
        <taxon>Tracheophyta</taxon>
        <taxon>Spermatophyta</taxon>
        <taxon>Magnoliopsida</taxon>
        <taxon>eudicotyledons</taxon>
        <taxon>Gunneridae</taxon>
        <taxon>Pentapetalae</taxon>
        <taxon>asterids</taxon>
        <taxon>lamiids</taxon>
        <taxon>Lamiales</taxon>
        <taxon>Scrophulariaceae</taxon>
        <taxon>Buddlejeae</taxon>
        <taxon>Buddleja</taxon>
    </lineage>
</organism>
<gene>
    <name evidence="7" type="ORF">BUALT_Bualt17G0092500</name>
</gene>
<protein>
    <submittedName>
        <fullName evidence="7">Uncharacterized protein</fullName>
    </submittedName>
</protein>
<keyword evidence="3" id="KW-0221">Differentiation</keyword>
<keyword evidence="6" id="KW-0732">Signal</keyword>
<feature type="region of interest" description="Disordered" evidence="5">
    <location>
        <begin position="62"/>
        <end position="98"/>
    </location>
</feature>
<evidence type="ECO:0000256" key="5">
    <source>
        <dbReference type="SAM" id="MobiDB-lite"/>
    </source>
</evidence>
<comment type="similarity">
    <text evidence="1">Belongs to the CLV3/ESR signal peptide family.</text>
</comment>
<sequence>MITMKIPRIFFPFIFLFLILLLFHDSYSTNSYNSYEHHPLISHRKALSSKFDFTPFLKHRRELPPAFHTGPPGSGSEIDHRYGAEKRLVPSGPNPLHH</sequence>
<dbReference type="AlphaFoldDB" id="A0AAV6WCQ8"/>
<evidence type="ECO:0000256" key="1">
    <source>
        <dbReference type="ARBA" id="ARBA00005416"/>
    </source>
</evidence>
<name>A0AAV6WCQ8_9LAMI</name>
<keyword evidence="8" id="KW-1185">Reference proteome</keyword>
<reference evidence="7" key="1">
    <citation type="submission" date="2019-10" db="EMBL/GenBank/DDBJ databases">
        <authorList>
            <person name="Zhang R."/>
            <person name="Pan Y."/>
            <person name="Wang J."/>
            <person name="Ma R."/>
            <person name="Yu S."/>
        </authorList>
    </citation>
    <scope>NUCLEOTIDE SEQUENCE</scope>
    <source>
        <strain evidence="7">LA-IB0</strain>
        <tissue evidence="7">Leaf</tissue>
    </source>
</reference>
<dbReference type="EMBL" id="WHWC01000017">
    <property type="protein sequence ID" value="KAG8366560.1"/>
    <property type="molecule type" value="Genomic_DNA"/>
</dbReference>
<comment type="caution">
    <text evidence="7">The sequence shown here is derived from an EMBL/GenBank/DDBJ whole genome shotgun (WGS) entry which is preliminary data.</text>
</comment>
<accession>A0AAV6WCQ8</accession>
<evidence type="ECO:0000313" key="8">
    <source>
        <dbReference type="Proteomes" id="UP000826271"/>
    </source>
</evidence>
<keyword evidence="2" id="KW-0217">Developmental protein</keyword>
<proteinExistence type="inferred from homology"/>
<dbReference type="Proteomes" id="UP000826271">
    <property type="component" value="Unassembled WGS sequence"/>
</dbReference>
<evidence type="ECO:0000256" key="3">
    <source>
        <dbReference type="ARBA" id="ARBA00022782"/>
    </source>
</evidence>
<evidence type="ECO:0000313" key="7">
    <source>
        <dbReference type="EMBL" id="KAG8366560.1"/>
    </source>
</evidence>
<keyword evidence="4" id="KW-0379">Hydroxylation</keyword>
<feature type="compositionally biased region" description="Basic and acidic residues" evidence="5">
    <location>
        <begin position="77"/>
        <end position="88"/>
    </location>
</feature>
<evidence type="ECO:0000256" key="4">
    <source>
        <dbReference type="ARBA" id="ARBA00023278"/>
    </source>
</evidence>
<dbReference type="PANTHER" id="PTHR34359:SF24">
    <property type="entry name" value="INACTIVE PROTEIN FON2 SPARE1"/>
    <property type="match status" value="1"/>
</dbReference>
<feature type="chain" id="PRO_5043316586" evidence="6">
    <location>
        <begin position="29"/>
        <end position="98"/>
    </location>
</feature>
<dbReference type="GO" id="GO:0030154">
    <property type="term" value="P:cell differentiation"/>
    <property type="evidence" value="ECO:0007669"/>
    <property type="project" value="UniProtKB-KW"/>
</dbReference>
<feature type="signal peptide" evidence="6">
    <location>
        <begin position="1"/>
        <end position="28"/>
    </location>
</feature>
<evidence type="ECO:0000256" key="2">
    <source>
        <dbReference type="ARBA" id="ARBA00022473"/>
    </source>
</evidence>